<dbReference type="UniPathway" id="UPA00213"/>
<evidence type="ECO:0000256" key="9">
    <source>
        <dbReference type="ARBA" id="ARBA00023033"/>
    </source>
</evidence>
<dbReference type="EMBL" id="BKCJ011045849">
    <property type="protein sequence ID" value="GFC74127.1"/>
    <property type="molecule type" value="Genomic_DNA"/>
</dbReference>
<dbReference type="PANTHER" id="PTHR47947:SF26">
    <property type="entry name" value="CYTOCHROME P450"/>
    <property type="match status" value="1"/>
</dbReference>
<keyword evidence="6" id="KW-1133">Transmembrane helix</keyword>
<dbReference type="SUPFAM" id="SSF48264">
    <property type="entry name" value="Cytochrome P450"/>
    <property type="match status" value="1"/>
</dbReference>
<dbReference type="Pfam" id="PF00067">
    <property type="entry name" value="p450"/>
    <property type="match status" value="1"/>
</dbReference>
<dbReference type="AlphaFoldDB" id="A0A699QXW9"/>
<dbReference type="PANTHER" id="PTHR47947">
    <property type="entry name" value="CYTOCHROME P450 82C3-RELATED"/>
    <property type="match status" value="1"/>
</dbReference>
<protein>
    <submittedName>
        <fullName evidence="11">Cytochrome P450</fullName>
    </submittedName>
</protein>
<dbReference type="GO" id="GO:0020037">
    <property type="term" value="F:heme binding"/>
    <property type="evidence" value="ECO:0007669"/>
    <property type="project" value="InterPro"/>
</dbReference>
<reference evidence="11" key="1">
    <citation type="journal article" date="2019" name="Sci. Rep.">
        <title>Draft genome of Tanacetum cinerariifolium, the natural source of mosquito coil.</title>
        <authorList>
            <person name="Yamashiro T."/>
            <person name="Shiraishi A."/>
            <person name="Satake H."/>
            <person name="Nakayama K."/>
        </authorList>
    </citation>
    <scope>NUCLEOTIDE SEQUENCE</scope>
</reference>
<dbReference type="GO" id="GO:0004497">
    <property type="term" value="F:monooxygenase activity"/>
    <property type="evidence" value="ECO:0007669"/>
    <property type="project" value="UniProtKB-KW"/>
</dbReference>
<sequence length="188" mass="21522">MFLLFGHLARIKKRGMQGSGEFVPEATGSWPIIGHLHLFSGSRALHRLLGSMADKFGPFFTIKVGLHRVLVVSNSEMAKECLTTNDRVFASRPKSMARELMGCNYAMFAFAPYGSYWREMRKIVIQELASHRYVQMLAHIKDSELNSSIIDMYRNCMKNKGKLSAMVMIDMKEWFGNLIMNMTVRVLF</sequence>
<dbReference type="InterPro" id="IPR036396">
    <property type="entry name" value="Cyt_P450_sf"/>
</dbReference>
<evidence type="ECO:0000256" key="5">
    <source>
        <dbReference type="ARBA" id="ARBA00022723"/>
    </source>
</evidence>
<proteinExistence type="predicted"/>
<dbReference type="GO" id="GO:0016705">
    <property type="term" value="F:oxidoreductase activity, acting on paired donors, with incorporation or reduction of molecular oxygen"/>
    <property type="evidence" value="ECO:0007669"/>
    <property type="project" value="InterPro"/>
</dbReference>
<dbReference type="GO" id="GO:0016114">
    <property type="term" value="P:terpenoid biosynthetic process"/>
    <property type="evidence" value="ECO:0007669"/>
    <property type="project" value="UniProtKB-UniPathway"/>
</dbReference>
<evidence type="ECO:0000256" key="1">
    <source>
        <dbReference type="ARBA" id="ARBA00001971"/>
    </source>
</evidence>
<dbReference type="InterPro" id="IPR002401">
    <property type="entry name" value="Cyt_P450_E_grp-I"/>
</dbReference>
<dbReference type="GO" id="GO:0005506">
    <property type="term" value="F:iron ion binding"/>
    <property type="evidence" value="ECO:0007669"/>
    <property type="project" value="InterPro"/>
</dbReference>
<comment type="caution">
    <text evidence="11">The sequence shown here is derived from an EMBL/GenBank/DDBJ whole genome shotgun (WGS) entry which is preliminary data.</text>
</comment>
<keyword evidence="8" id="KW-0408">Iron</keyword>
<dbReference type="Gene3D" id="1.10.630.10">
    <property type="entry name" value="Cytochrome P450"/>
    <property type="match status" value="1"/>
</dbReference>
<gene>
    <name evidence="11" type="ORF">Tci_846097</name>
</gene>
<evidence type="ECO:0000256" key="6">
    <source>
        <dbReference type="ARBA" id="ARBA00022989"/>
    </source>
</evidence>
<keyword evidence="4" id="KW-0812">Transmembrane</keyword>
<keyword evidence="5" id="KW-0479">Metal-binding</keyword>
<dbReference type="PRINTS" id="PR00463">
    <property type="entry name" value="EP450I"/>
</dbReference>
<evidence type="ECO:0000256" key="7">
    <source>
        <dbReference type="ARBA" id="ARBA00023002"/>
    </source>
</evidence>
<evidence type="ECO:0000256" key="10">
    <source>
        <dbReference type="ARBA" id="ARBA00023136"/>
    </source>
</evidence>
<accession>A0A699QXW9</accession>
<organism evidence="11">
    <name type="scientific">Tanacetum cinerariifolium</name>
    <name type="common">Dalmatian daisy</name>
    <name type="synonym">Chrysanthemum cinerariifolium</name>
    <dbReference type="NCBI Taxonomy" id="118510"/>
    <lineage>
        <taxon>Eukaryota</taxon>
        <taxon>Viridiplantae</taxon>
        <taxon>Streptophyta</taxon>
        <taxon>Embryophyta</taxon>
        <taxon>Tracheophyta</taxon>
        <taxon>Spermatophyta</taxon>
        <taxon>Magnoliopsida</taxon>
        <taxon>eudicotyledons</taxon>
        <taxon>Gunneridae</taxon>
        <taxon>Pentapetalae</taxon>
        <taxon>asterids</taxon>
        <taxon>campanulids</taxon>
        <taxon>Asterales</taxon>
        <taxon>Asteraceae</taxon>
        <taxon>Asteroideae</taxon>
        <taxon>Anthemideae</taxon>
        <taxon>Anthemidinae</taxon>
        <taxon>Tanacetum</taxon>
    </lineage>
</organism>
<evidence type="ECO:0000256" key="2">
    <source>
        <dbReference type="ARBA" id="ARBA00004370"/>
    </source>
</evidence>
<name>A0A699QXW9_TANCI</name>
<dbReference type="InterPro" id="IPR050651">
    <property type="entry name" value="Plant_Cytochrome_P450_Monoox"/>
</dbReference>
<keyword evidence="7" id="KW-0560">Oxidoreductase</keyword>
<comment type="subcellular location">
    <subcellularLocation>
        <location evidence="2">Membrane</location>
    </subcellularLocation>
</comment>
<dbReference type="GO" id="GO:0016020">
    <property type="term" value="C:membrane"/>
    <property type="evidence" value="ECO:0007669"/>
    <property type="project" value="UniProtKB-SubCell"/>
</dbReference>
<evidence type="ECO:0000256" key="4">
    <source>
        <dbReference type="ARBA" id="ARBA00022692"/>
    </source>
</evidence>
<evidence type="ECO:0000256" key="3">
    <source>
        <dbReference type="ARBA" id="ARBA00022617"/>
    </source>
</evidence>
<evidence type="ECO:0000256" key="8">
    <source>
        <dbReference type="ARBA" id="ARBA00023004"/>
    </source>
</evidence>
<dbReference type="InterPro" id="IPR001128">
    <property type="entry name" value="Cyt_P450"/>
</dbReference>
<evidence type="ECO:0000313" key="11">
    <source>
        <dbReference type="EMBL" id="GFC74127.1"/>
    </source>
</evidence>
<keyword evidence="3" id="KW-0349">Heme</keyword>
<comment type="cofactor">
    <cofactor evidence="1">
        <name>heme</name>
        <dbReference type="ChEBI" id="CHEBI:30413"/>
    </cofactor>
</comment>
<keyword evidence="9" id="KW-0503">Monooxygenase</keyword>
<keyword evidence="10" id="KW-0472">Membrane</keyword>